<dbReference type="EMBL" id="LMWN01000077">
    <property type="protein sequence ID" value="KUM98484.1"/>
    <property type="molecule type" value="Genomic_DNA"/>
</dbReference>
<comment type="caution">
    <text evidence="1">The sequence shown here is derived from an EMBL/GenBank/DDBJ whole genome shotgun (WGS) entry which is preliminary data.</text>
</comment>
<reference evidence="1 2" key="1">
    <citation type="submission" date="2015-10" db="EMBL/GenBank/DDBJ databases">
        <title>Draft genome sequence of Streptomyces yokosukanensis DSM 40224, type strain for the species Streptomyces yokosukanensis.</title>
        <authorList>
            <person name="Ruckert C."/>
            <person name="Winkler A."/>
            <person name="Kalinowski J."/>
            <person name="Kampfer P."/>
            <person name="Glaeser S."/>
        </authorList>
    </citation>
    <scope>NUCLEOTIDE SEQUENCE [LARGE SCALE GENOMIC DNA]</scope>
    <source>
        <strain evidence="1 2">DSM 40224</strain>
    </source>
</reference>
<accession>A0A101NSB4</accession>
<organism evidence="1 2">
    <name type="scientific">Streptomyces yokosukanensis</name>
    <dbReference type="NCBI Taxonomy" id="67386"/>
    <lineage>
        <taxon>Bacteria</taxon>
        <taxon>Bacillati</taxon>
        <taxon>Actinomycetota</taxon>
        <taxon>Actinomycetes</taxon>
        <taxon>Kitasatosporales</taxon>
        <taxon>Streptomycetaceae</taxon>
        <taxon>Streptomyces</taxon>
    </lineage>
</organism>
<evidence type="ECO:0000313" key="2">
    <source>
        <dbReference type="Proteomes" id="UP000053127"/>
    </source>
</evidence>
<evidence type="ECO:0000313" key="1">
    <source>
        <dbReference type="EMBL" id="KUM98484.1"/>
    </source>
</evidence>
<dbReference type="RefSeq" id="WP_067136200.1">
    <property type="nucleotide sequence ID" value="NZ_KQ948234.1"/>
</dbReference>
<protein>
    <submittedName>
        <fullName evidence="1">Uncharacterized protein</fullName>
    </submittedName>
</protein>
<gene>
    <name evidence="1" type="ORF">AQI95_41155</name>
</gene>
<sequence length="199" mass="20800">MPQEFGAAIARRLAGLLDTARTLVEVVAVCGRAVTVQEALRTVPELVGSGREVAVGSGLITIHDQRLAPRHDLVREAVCGALPDLTVRTLHGRFARHHLDAGQALLAAPHARAAATHGDVASALILITAAEQLTAASPHDAGDLAALVFGTVCPEQTEWFDVGRRCLSVLSRTQRAADAITVANAILAHVDDANLVDGP</sequence>
<dbReference type="OrthoDB" id="8482304at2"/>
<dbReference type="Proteomes" id="UP000053127">
    <property type="component" value="Unassembled WGS sequence"/>
</dbReference>
<keyword evidence="2" id="KW-1185">Reference proteome</keyword>
<dbReference type="AlphaFoldDB" id="A0A101NSB4"/>
<dbReference type="STRING" id="67386.AQI95_41155"/>
<name>A0A101NSB4_9ACTN</name>
<proteinExistence type="predicted"/>